<protein>
    <submittedName>
        <fullName evidence="6">Reprolysin-like metallopeptidase</fullName>
    </submittedName>
</protein>
<evidence type="ECO:0000256" key="3">
    <source>
        <dbReference type="ARBA" id="ARBA00022801"/>
    </source>
</evidence>
<comment type="caution">
    <text evidence="6">The sequence shown here is derived from an EMBL/GenBank/DDBJ whole genome shotgun (WGS) entry which is preliminary data.</text>
</comment>
<evidence type="ECO:0000256" key="2">
    <source>
        <dbReference type="ARBA" id="ARBA00022729"/>
    </source>
</evidence>
<dbReference type="InterPro" id="IPR024079">
    <property type="entry name" value="MetalloPept_cat_dom_sf"/>
</dbReference>
<dbReference type="Gene3D" id="2.60.120.260">
    <property type="entry name" value="Galactose-binding domain-like"/>
    <property type="match status" value="1"/>
</dbReference>
<evidence type="ECO:0000256" key="1">
    <source>
        <dbReference type="ARBA" id="ARBA00022670"/>
    </source>
</evidence>
<dbReference type="InterPro" id="IPR026444">
    <property type="entry name" value="Secre_tail"/>
</dbReference>
<dbReference type="Pfam" id="PF18962">
    <property type="entry name" value="Por_Secre_tail"/>
    <property type="match status" value="1"/>
</dbReference>
<dbReference type="Gene3D" id="3.40.390.10">
    <property type="entry name" value="Collagenase (Catalytic Domain)"/>
    <property type="match status" value="1"/>
</dbReference>
<evidence type="ECO:0000259" key="5">
    <source>
        <dbReference type="PROSITE" id="PS51829"/>
    </source>
</evidence>
<feature type="domain" description="P/Homo B" evidence="5">
    <location>
        <begin position="829"/>
        <end position="986"/>
    </location>
</feature>
<dbReference type="SUPFAM" id="SSF55486">
    <property type="entry name" value="Metalloproteases ('zincins'), catalytic domain"/>
    <property type="match status" value="1"/>
</dbReference>
<dbReference type="SUPFAM" id="SSF49785">
    <property type="entry name" value="Galactose-binding domain-like"/>
    <property type="match status" value="1"/>
</dbReference>
<evidence type="ECO:0000256" key="4">
    <source>
        <dbReference type="SAM" id="SignalP"/>
    </source>
</evidence>
<dbReference type="SUPFAM" id="SSF49265">
    <property type="entry name" value="Fibronectin type III"/>
    <property type="match status" value="1"/>
</dbReference>
<dbReference type="InterPro" id="IPR036116">
    <property type="entry name" value="FN3_sf"/>
</dbReference>
<dbReference type="RefSeq" id="WP_379931915.1">
    <property type="nucleotide sequence ID" value="NZ_JBHTHY010000003.1"/>
</dbReference>
<sequence length="1257" mass="134851">MSTKLRLVFSITMVFVSFYGAAQTNYWKDTDLTRAQERAILKEFGIQKVNSYTLDETRFKNQLVGGSKSRRGNGVVYFPDENGTQIPFEVIEASTFSEELAQKYPGIKSYKGRSTLGDGKRIRFSVSHKGIHSMMSAVGKSGSVFMEKGKKGNYVLYHAKDRAAKEAFVCNTSPQISALGSGLAARLVNDQVLRKFRLAVAASGEYTNFHGGTKIDALAAINATVTRINEVFENDFAVTLELIGNTDEVIYLDAETDPFTGSLSSQTQNTLDSVIGDENYDIGHLFNQKDDALDGNAGFVGAVCRTGRKGSAYSTLSSPQGESFAIDLVAHEMGHQFGANHTFSHISEGTLAQVEPGSGTTIMGYAGITGTNDVAPNSDPYFHYTSIVQIRDFLETVTCGEAIPLINMPPSLVPVADFTIPKGTAFVLTGNASDTDVGDALSYTWEQTDNGIVTQATFGPNSPTGALFRSLPPNASPTRYFPRLDRVVAGNLTQTAPGLNEAWETVPSVERELNFAVTVRDNALNGGQLISDEVSVFVTNDAGPFQVTSQDTFATYVAGEVQTLTWEVADTHLAPVSAQTVDVFLSTDGGQTFPVTVAENVPNTGVRNIVVPGLPTTNGRFMVKASDNIFFAINSTNFNITPSEVVLNFTELDYEVCQPGDLVVDFTYETYLGFAEESVFSASGLPAGLTAVFSDTTAVADRVPVNITFSGTGSLAVGTYPIQIVSTSPSVTKEITLNLTVYNTDFIDVVYTAPLNGATDVSTDVVLAWEGNERNTEYDVEIATDMAFTNIVEAVGVSNPFYIPTNLENNAAYFWRVKPKNSCGEGVFGLPFGFNTIVFNCDTQAAFDVPLEISPVGTPTITSKIVFYEDLPIADINVSLNIEHSFLADLQISLISPAGTTVVLASSSCNDSRNINAVFDDDAPEFVCGGNPAISGTVAPLGSLGSFNGESILGEWTLEIKDNAASDGGRLNSFSLEICVEGDFRPDLDNDGVFDDGDDLCLDTPAGQEVDSSGCPIYRFTNQNFNISLESETCRANNDGVITITPKVGLAYEVTITGAGVDQTQGFTNMFSLDELSSGTYDICINGTDGTIVYEEFCTQVVISEPDPLGVTSKLSEDGTKLTIGLAGSDVYNIELNGQVVQTRASSIVLDLKKGINSLKVYTDIPCQGAYTERFVRSSKPLIVPNPFTDIVGVYFGGLGANVSMQIFSADGRLVKSMMLDVDVTGTQIDLGSMANGIYYVKFKGEGIKGTAKIIKK</sequence>
<dbReference type="EMBL" id="JBHTHY010000003">
    <property type="protein sequence ID" value="MFD0796226.1"/>
    <property type="molecule type" value="Genomic_DNA"/>
</dbReference>
<proteinExistence type="predicted"/>
<dbReference type="Gene3D" id="2.60.40.10">
    <property type="entry name" value="Immunoglobulins"/>
    <property type="match status" value="2"/>
</dbReference>
<dbReference type="InterPro" id="IPR008979">
    <property type="entry name" value="Galactose-bd-like_sf"/>
</dbReference>
<keyword evidence="1" id="KW-0645">Protease</keyword>
<dbReference type="NCBIfam" id="TIGR04183">
    <property type="entry name" value="Por_Secre_tail"/>
    <property type="match status" value="1"/>
</dbReference>
<dbReference type="InterPro" id="IPR002884">
    <property type="entry name" value="P_dom"/>
</dbReference>
<dbReference type="Pfam" id="PF13583">
    <property type="entry name" value="Reprolysin_4"/>
    <property type="match status" value="1"/>
</dbReference>
<dbReference type="InterPro" id="IPR013783">
    <property type="entry name" value="Ig-like_fold"/>
</dbReference>
<dbReference type="PROSITE" id="PS51829">
    <property type="entry name" value="P_HOMO_B"/>
    <property type="match status" value="1"/>
</dbReference>
<keyword evidence="2 4" id="KW-0732">Signal</keyword>
<feature type="chain" id="PRO_5046714822" evidence="4">
    <location>
        <begin position="23"/>
        <end position="1257"/>
    </location>
</feature>
<name>A0ABW3AYU0_9FLAO</name>
<dbReference type="Proteomes" id="UP001597012">
    <property type="component" value="Unassembled WGS sequence"/>
</dbReference>
<evidence type="ECO:0000313" key="7">
    <source>
        <dbReference type="Proteomes" id="UP001597012"/>
    </source>
</evidence>
<accession>A0ABW3AYU0</accession>
<reference evidence="7" key="1">
    <citation type="journal article" date="2019" name="Int. J. Syst. Evol. Microbiol.">
        <title>The Global Catalogue of Microorganisms (GCM) 10K type strain sequencing project: providing services to taxonomists for standard genome sequencing and annotation.</title>
        <authorList>
            <consortium name="The Broad Institute Genomics Platform"/>
            <consortium name="The Broad Institute Genome Sequencing Center for Infectious Disease"/>
            <person name="Wu L."/>
            <person name="Ma J."/>
        </authorList>
    </citation>
    <scope>NUCLEOTIDE SEQUENCE [LARGE SCALE GENOMIC DNA]</scope>
    <source>
        <strain evidence="7">CCUG 61948</strain>
    </source>
</reference>
<keyword evidence="7" id="KW-1185">Reference proteome</keyword>
<keyword evidence="3" id="KW-0378">Hydrolase</keyword>
<dbReference type="Pfam" id="PF01483">
    <property type="entry name" value="P_proprotein"/>
    <property type="match status" value="1"/>
</dbReference>
<organism evidence="6 7">
    <name type="scientific">Maribacter chungangensis</name>
    <dbReference type="NCBI Taxonomy" id="1069117"/>
    <lineage>
        <taxon>Bacteria</taxon>
        <taxon>Pseudomonadati</taxon>
        <taxon>Bacteroidota</taxon>
        <taxon>Flavobacteriia</taxon>
        <taxon>Flavobacteriales</taxon>
        <taxon>Flavobacteriaceae</taxon>
        <taxon>Maribacter</taxon>
    </lineage>
</organism>
<feature type="signal peptide" evidence="4">
    <location>
        <begin position="1"/>
        <end position="22"/>
    </location>
</feature>
<gene>
    <name evidence="6" type="ORF">ACFQZJ_02040</name>
</gene>
<evidence type="ECO:0000313" key="6">
    <source>
        <dbReference type="EMBL" id="MFD0796226.1"/>
    </source>
</evidence>